<dbReference type="RefSeq" id="WP_014416436.1">
    <property type="nucleotide sequence ID" value="NC_017059.1"/>
</dbReference>
<sequence>MGQLLRFTPANDNGPASGFLEPLDRLRLAVDGLLDALDRQVGALEALHGSCQDLETIMTACDTGLASLCETLAKNEPEAPPCSVSGSVTE</sequence>
<proteinExistence type="predicted"/>
<gene>
    <name evidence="1" type="ORF">RSPPHO_03182</name>
</gene>
<organism evidence="1 2">
    <name type="scientific">Pararhodospirillum photometricum DSM 122</name>
    <dbReference type="NCBI Taxonomy" id="1150469"/>
    <lineage>
        <taxon>Bacteria</taxon>
        <taxon>Pseudomonadati</taxon>
        <taxon>Pseudomonadota</taxon>
        <taxon>Alphaproteobacteria</taxon>
        <taxon>Rhodospirillales</taxon>
        <taxon>Rhodospirillaceae</taxon>
        <taxon>Pararhodospirillum</taxon>
    </lineage>
</organism>
<name>H6SR86_PARPM</name>
<evidence type="ECO:0000313" key="1">
    <source>
        <dbReference type="EMBL" id="CCG09808.1"/>
    </source>
</evidence>
<dbReference type="PATRIC" id="fig|1150469.3.peg.3586"/>
<keyword evidence="2" id="KW-1185">Reference proteome</keyword>
<evidence type="ECO:0000313" key="2">
    <source>
        <dbReference type="Proteomes" id="UP000033220"/>
    </source>
</evidence>
<dbReference type="Proteomes" id="UP000033220">
    <property type="component" value="Chromosome DSM 122"/>
</dbReference>
<protein>
    <submittedName>
        <fullName evidence="1">Uncharacterized protein</fullName>
    </submittedName>
</protein>
<dbReference type="HOGENOM" id="CLU_2438830_0_0_5"/>
<reference evidence="1 2" key="1">
    <citation type="submission" date="2012-02" db="EMBL/GenBank/DDBJ databases">
        <title>Shotgun genome sequence of Phaeospirillum photometricum DSM 122.</title>
        <authorList>
            <person name="Duquesne K."/>
            <person name="Sturgis J."/>
        </authorList>
    </citation>
    <scope>NUCLEOTIDE SEQUENCE [LARGE SCALE GENOMIC DNA]</scope>
    <source>
        <strain evidence="2">DSM122</strain>
    </source>
</reference>
<dbReference type="KEGG" id="rpm:RSPPHO_03182"/>
<dbReference type="EMBL" id="HE663493">
    <property type="protein sequence ID" value="CCG09808.1"/>
    <property type="molecule type" value="Genomic_DNA"/>
</dbReference>
<dbReference type="AlphaFoldDB" id="H6SR86"/>
<accession>H6SR86</accession>